<evidence type="ECO:0000313" key="9">
    <source>
        <dbReference type="EMBL" id="KAK7686294.1"/>
    </source>
</evidence>
<reference evidence="9 10" key="1">
    <citation type="submission" date="2022-09" db="EMBL/GenBank/DDBJ databases">
        <authorList>
            <person name="Palmer J.M."/>
        </authorList>
    </citation>
    <scope>NUCLEOTIDE SEQUENCE [LARGE SCALE GENOMIC DNA]</scope>
    <source>
        <strain evidence="9 10">DSM 7382</strain>
    </source>
</reference>
<keyword evidence="10" id="KW-1185">Reference proteome</keyword>
<dbReference type="GO" id="GO:0005634">
    <property type="term" value="C:nucleus"/>
    <property type="evidence" value="ECO:0007669"/>
    <property type="project" value="TreeGrafter"/>
</dbReference>
<comment type="catalytic activity">
    <reaction evidence="5">
        <text>a 5'-end (N(2),N(7)-dimethyl 5'-triphosphoguanosine)-ribonucleoside in snRNA + S-adenosyl-L-methionine = a 5'-end (N(2),N(2),N(7)-trimethyl 5'-triphosphoguanosine)-ribonucleoside in snRNA + S-adenosyl-L-homocysteine + H(+)</text>
        <dbReference type="Rhea" id="RHEA:78479"/>
        <dbReference type="Rhea" id="RHEA-COMP:19087"/>
        <dbReference type="Rhea" id="RHEA-COMP:19089"/>
        <dbReference type="ChEBI" id="CHEBI:15378"/>
        <dbReference type="ChEBI" id="CHEBI:57856"/>
        <dbReference type="ChEBI" id="CHEBI:59789"/>
        <dbReference type="ChEBI" id="CHEBI:167623"/>
        <dbReference type="ChEBI" id="CHEBI:172880"/>
    </reaction>
    <physiologicalReaction direction="left-to-right" evidence="5">
        <dbReference type="Rhea" id="RHEA:78480"/>
    </physiologicalReaction>
</comment>
<gene>
    <name evidence="9" type="ORF">QCA50_010518</name>
</gene>
<evidence type="ECO:0000256" key="6">
    <source>
        <dbReference type="ARBA" id="ARBA00049075"/>
    </source>
</evidence>
<comment type="caution">
    <text evidence="9">The sequence shown here is derived from an EMBL/GenBank/DDBJ whole genome shotgun (WGS) entry which is preliminary data.</text>
</comment>
<accession>A0AAW0G3M1</accession>
<organism evidence="9 10">
    <name type="scientific">Cerrena zonata</name>
    <dbReference type="NCBI Taxonomy" id="2478898"/>
    <lineage>
        <taxon>Eukaryota</taxon>
        <taxon>Fungi</taxon>
        <taxon>Dikarya</taxon>
        <taxon>Basidiomycota</taxon>
        <taxon>Agaricomycotina</taxon>
        <taxon>Agaricomycetes</taxon>
        <taxon>Polyporales</taxon>
        <taxon>Cerrenaceae</taxon>
        <taxon>Cerrena</taxon>
    </lineage>
</organism>
<comment type="catalytic activity">
    <reaction evidence="3">
        <text>a 5'-end (N(2),N(7)-dimethyl 5'-triphosphoguanosine)-ribonucleoside in snoRNA + S-adenosyl-L-methionine = a 5'-end (N(2),N(2),N(7)-trimethyl 5'-triphosphoguanosine)-ribonucleoside in snoRNA + S-adenosyl-L-homocysteine + H(+)</text>
        <dbReference type="Rhea" id="RHEA:78507"/>
        <dbReference type="Rhea" id="RHEA-COMP:19088"/>
        <dbReference type="Rhea" id="RHEA-COMP:19090"/>
        <dbReference type="ChEBI" id="CHEBI:15378"/>
        <dbReference type="ChEBI" id="CHEBI:57856"/>
        <dbReference type="ChEBI" id="CHEBI:59789"/>
        <dbReference type="ChEBI" id="CHEBI:167623"/>
        <dbReference type="ChEBI" id="CHEBI:172880"/>
    </reaction>
    <physiologicalReaction direction="left-to-right" evidence="3">
        <dbReference type="Rhea" id="RHEA:78508"/>
    </physiologicalReaction>
</comment>
<feature type="compositionally biased region" description="Basic and acidic residues" evidence="8">
    <location>
        <begin position="43"/>
        <end position="53"/>
    </location>
</feature>
<protein>
    <recommendedName>
        <fullName evidence="1">Trimethylguanosine synthase</fullName>
    </recommendedName>
    <alternativeName>
        <fullName evidence="7">Cap-specific guanine-N(2) methyltransferase</fullName>
    </alternativeName>
</protein>
<sequence length="329" mass="37296">MGRKQSRLSGLSSFVKDAFETPGNVSDVTELFTPTAIAGKNRKASEVDDDQHASSRPTKKRKVGLLGEGSEAYDATGLVPHYTDPSEVPDHLRKYFFQRERYFSLYSEGCLLDEEGWYSVTPELIADQIAERCRCDTILDAFCGVGGNAIAFAKTCERVIALDTSPIRLSLARHNAMIYGVADRIEFILADYISFAKSYLSMPNKDTRKIDVVFLSPPWGGPEYLDGTAKTSQAIPSSSEDEHPEYSLSSIRPIHGEELFRLTQQITPNIAYFLPRNTNLDEISQLAVRKFRKRRGKGKERRLRMNKWWKWKKSGWDQNSKHLRAIMAD</sequence>
<dbReference type="Pfam" id="PF09445">
    <property type="entry name" value="Methyltransf_15"/>
    <property type="match status" value="1"/>
</dbReference>
<evidence type="ECO:0000256" key="2">
    <source>
        <dbReference type="ARBA" id="ARBA00025783"/>
    </source>
</evidence>
<dbReference type="InterPro" id="IPR019012">
    <property type="entry name" value="RNA_cap_Gua-N2-MeTrfase"/>
</dbReference>
<name>A0AAW0G3M1_9APHY</name>
<dbReference type="Proteomes" id="UP001385951">
    <property type="component" value="Unassembled WGS sequence"/>
</dbReference>
<evidence type="ECO:0000313" key="10">
    <source>
        <dbReference type="Proteomes" id="UP001385951"/>
    </source>
</evidence>
<evidence type="ECO:0000256" key="7">
    <source>
        <dbReference type="ARBA" id="ARBA00049790"/>
    </source>
</evidence>
<proteinExistence type="inferred from homology"/>
<dbReference type="Gene3D" id="3.40.50.150">
    <property type="entry name" value="Vaccinia Virus protein VP39"/>
    <property type="match status" value="1"/>
</dbReference>
<evidence type="ECO:0000256" key="1">
    <source>
        <dbReference type="ARBA" id="ARBA00018517"/>
    </source>
</evidence>
<dbReference type="GO" id="GO:0071164">
    <property type="term" value="F:RNA cap trimethylguanosine synthase activity"/>
    <property type="evidence" value="ECO:0007669"/>
    <property type="project" value="TreeGrafter"/>
</dbReference>
<evidence type="ECO:0000256" key="5">
    <source>
        <dbReference type="ARBA" id="ARBA00048763"/>
    </source>
</evidence>
<evidence type="ECO:0000256" key="3">
    <source>
        <dbReference type="ARBA" id="ARBA00047418"/>
    </source>
</evidence>
<comment type="catalytic activity">
    <reaction evidence="6">
        <text>a 5'-end (N(7)-methyl 5'-triphosphoguanosine)-ribonucleoside in snRNA + S-adenosyl-L-methionine = a 5'-end (N(2),N(7)-dimethyl 5'-triphosphoguanosine)-ribonucleoside in snRNA + S-adenosyl-L-homocysteine + H(+)</text>
        <dbReference type="Rhea" id="RHEA:78471"/>
        <dbReference type="Rhea" id="RHEA-COMP:19085"/>
        <dbReference type="Rhea" id="RHEA-COMP:19087"/>
        <dbReference type="ChEBI" id="CHEBI:15378"/>
        <dbReference type="ChEBI" id="CHEBI:57856"/>
        <dbReference type="ChEBI" id="CHEBI:59789"/>
        <dbReference type="ChEBI" id="CHEBI:156461"/>
        <dbReference type="ChEBI" id="CHEBI:172880"/>
    </reaction>
    <physiologicalReaction direction="left-to-right" evidence="6">
        <dbReference type="Rhea" id="RHEA:78472"/>
    </physiologicalReaction>
</comment>
<comment type="similarity">
    <text evidence="2">Belongs to the methyltransferase superfamily. Trimethylguanosine synthase family.</text>
</comment>
<evidence type="ECO:0000256" key="4">
    <source>
        <dbReference type="ARBA" id="ARBA00048740"/>
    </source>
</evidence>
<dbReference type="InterPro" id="IPR029063">
    <property type="entry name" value="SAM-dependent_MTases_sf"/>
</dbReference>
<evidence type="ECO:0000256" key="8">
    <source>
        <dbReference type="SAM" id="MobiDB-lite"/>
    </source>
</evidence>
<dbReference type="PANTHER" id="PTHR14741">
    <property type="entry name" value="S-ADENOSYLMETHIONINE-DEPENDENT METHYLTRANSFERASE RELATED"/>
    <property type="match status" value="1"/>
</dbReference>
<dbReference type="AlphaFoldDB" id="A0AAW0G3M1"/>
<feature type="region of interest" description="Disordered" evidence="8">
    <location>
        <begin position="39"/>
        <end position="61"/>
    </location>
</feature>
<dbReference type="SUPFAM" id="SSF53335">
    <property type="entry name" value="S-adenosyl-L-methionine-dependent methyltransferases"/>
    <property type="match status" value="1"/>
</dbReference>
<dbReference type="PANTHER" id="PTHR14741:SF32">
    <property type="entry name" value="TRIMETHYLGUANOSINE SYNTHASE"/>
    <property type="match status" value="1"/>
</dbReference>
<comment type="catalytic activity">
    <reaction evidence="4">
        <text>a 5'-end (N(7)-methyl 5'-triphosphoguanosine)-ribonucleoside in snoRNA + S-adenosyl-L-methionine = a 5'-end (N(2),N(7)-dimethyl 5'-triphosphoguanosine)-ribonucleoside in snoRNA + S-adenosyl-L-homocysteine + H(+)</text>
        <dbReference type="Rhea" id="RHEA:78475"/>
        <dbReference type="Rhea" id="RHEA-COMP:19086"/>
        <dbReference type="Rhea" id="RHEA-COMP:19088"/>
        <dbReference type="ChEBI" id="CHEBI:15378"/>
        <dbReference type="ChEBI" id="CHEBI:57856"/>
        <dbReference type="ChEBI" id="CHEBI:59789"/>
        <dbReference type="ChEBI" id="CHEBI:156461"/>
        <dbReference type="ChEBI" id="CHEBI:172880"/>
    </reaction>
    <physiologicalReaction direction="left-to-right" evidence="4">
        <dbReference type="Rhea" id="RHEA:78476"/>
    </physiologicalReaction>
</comment>
<dbReference type="CDD" id="cd02440">
    <property type="entry name" value="AdoMet_MTases"/>
    <property type="match status" value="1"/>
</dbReference>
<dbReference type="EMBL" id="JASBNA010000017">
    <property type="protein sequence ID" value="KAK7686294.1"/>
    <property type="molecule type" value="Genomic_DNA"/>
</dbReference>